<evidence type="ECO:0000259" key="2">
    <source>
        <dbReference type="Pfam" id="PF20152"/>
    </source>
</evidence>
<dbReference type="STRING" id="765440.A0A0C3G7U7"/>
<sequence length="265" mass="29535">MGSEGFEATESLGAAFMGLVISAILFGITTLQVYIYYQYYPEDKLQNRIVVPLLWIVDVFHLALIIHACYIYLVNQVSLDVIIWSMRGELLVTELIAVAVTTLYTTRIWNFARKPRHHLLWLLVVAQLLQLAAAIIEIYACYVCATLADMDRYLVEIRFGLTAHAFVDCFLAAVMCYYLQIGRTGFSAMDGTVVKLMQYVVSSGLATAICAVATIIAVGCAIKTMLILPLLMGGTLRQPYHPVALYGQCFIIRCLSYTSTPSLLF</sequence>
<feature type="transmembrane region" description="Helical" evidence="1">
    <location>
        <begin position="118"/>
        <end position="139"/>
    </location>
</feature>
<keyword evidence="1" id="KW-0472">Membrane</keyword>
<dbReference type="EMBL" id="KN832978">
    <property type="protein sequence ID" value="KIM87849.1"/>
    <property type="molecule type" value="Genomic_DNA"/>
</dbReference>
<dbReference type="Pfam" id="PF20152">
    <property type="entry name" value="DUF6534"/>
    <property type="match status" value="1"/>
</dbReference>
<keyword evidence="4" id="KW-1185">Reference proteome</keyword>
<dbReference type="Proteomes" id="UP000054166">
    <property type="component" value="Unassembled WGS sequence"/>
</dbReference>
<keyword evidence="1" id="KW-1133">Transmembrane helix</keyword>
<dbReference type="HOGENOM" id="CLU_046025_16_0_1"/>
<feature type="transmembrane region" description="Helical" evidence="1">
    <location>
        <begin position="199"/>
        <end position="232"/>
    </location>
</feature>
<dbReference type="OrthoDB" id="2535105at2759"/>
<feature type="transmembrane region" description="Helical" evidence="1">
    <location>
        <begin position="49"/>
        <end position="73"/>
    </location>
</feature>
<dbReference type="PANTHER" id="PTHR40465">
    <property type="entry name" value="CHROMOSOME 1, WHOLE GENOME SHOTGUN SEQUENCE"/>
    <property type="match status" value="1"/>
</dbReference>
<feature type="transmembrane region" description="Helical" evidence="1">
    <location>
        <begin position="12"/>
        <end position="37"/>
    </location>
</feature>
<protein>
    <recommendedName>
        <fullName evidence="2">DUF6534 domain-containing protein</fullName>
    </recommendedName>
</protein>
<feature type="transmembrane region" description="Helical" evidence="1">
    <location>
        <begin position="85"/>
        <end position="106"/>
    </location>
</feature>
<accession>A0A0C3G7U7</accession>
<dbReference type="InParanoid" id="A0A0C3G7U7"/>
<reference evidence="3 4" key="1">
    <citation type="submission" date="2014-04" db="EMBL/GenBank/DDBJ databases">
        <authorList>
            <consortium name="DOE Joint Genome Institute"/>
            <person name="Kuo A."/>
            <person name="Tarkka M."/>
            <person name="Buscot F."/>
            <person name="Kohler A."/>
            <person name="Nagy L.G."/>
            <person name="Floudas D."/>
            <person name="Copeland A."/>
            <person name="Barry K.W."/>
            <person name="Cichocki N."/>
            <person name="Veneault-Fourrey C."/>
            <person name="LaButti K."/>
            <person name="Lindquist E.A."/>
            <person name="Lipzen A."/>
            <person name="Lundell T."/>
            <person name="Morin E."/>
            <person name="Murat C."/>
            <person name="Sun H."/>
            <person name="Tunlid A."/>
            <person name="Henrissat B."/>
            <person name="Grigoriev I.V."/>
            <person name="Hibbett D.S."/>
            <person name="Martin F."/>
            <person name="Nordberg H.P."/>
            <person name="Cantor M.N."/>
            <person name="Hua S.X."/>
        </authorList>
    </citation>
    <scope>NUCLEOTIDE SEQUENCE [LARGE SCALE GENOMIC DNA]</scope>
    <source>
        <strain evidence="3 4">F 1598</strain>
    </source>
</reference>
<proteinExistence type="predicted"/>
<keyword evidence="1" id="KW-0812">Transmembrane</keyword>
<dbReference type="AlphaFoldDB" id="A0A0C3G7U7"/>
<gene>
    <name evidence="3" type="ORF">PILCRDRAFT_814561</name>
</gene>
<evidence type="ECO:0000256" key="1">
    <source>
        <dbReference type="SAM" id="Phobius"/>
    </source>
</evidence>
<reference evidence="4" key="2">
    <citation type="submission" date="2015-01" db="EMBL/GenBank/DDBJ databases">
        <title>Evolutionary Origins and Diversification of the Mycorrhizal Mutualists.</title>
        <authorList>
            <consortium name="DOE Joint Genome Institute"/>
            <consortium name="Mycorrhizal Genomics Consortium"/>
            <person name="Kohler A."/>
            <person name="Kuo A."/>
            <person name="Nagy L.G."/>
            <person name="Floudas D."/>
            <person name="Copeland A."/>
            <person name="Barry K.W."/>
            <person name="Cichocki N."/>
            <person name="Veneault-Fourrey C."/>
            <person name="LaButti K."/>
            <person name="Lindquist E.A."/>
            <person name="Lipzen A."/>
            <person name="Lundell T."/>
            <person name="Morin E."/>
            <person name="Murat C."/>
            <person name="Riley R."/>
            <person name="Ohm R."/>
            <person name="Sun H."/>
            <person name="Tunlid A."/>
            <person name="Henrissat B."/>
            <person name="Grigoriev I.V."/>
            <person name="Hibbett D.S."/>
            <person name="Martin F."/>
        </authorList>
    </citation>
    <scope>NUCLEOTIDE SEQUENCE [LARGE SCALE GENOMIC DNA]</scope>
    <source>
        <strain evidence="4">F 1598</strain>
    </source>
</reference>
<organism evidence="3 4">
    <name type="scientific">Piloderma croceum (strain F 1598)</name>
    <dbReference type="NCBI Taxonomy" id="765440"/>
    <lineage>
        <taxon>Eukaryota</taxon>
        <taxon>Fungi</taxon>
        <taxon>Dikarya</taxon>
        <taxon>Basidiomycota</taxon>
        <taxon>Agaricomycotina</taxon>
        <taxon>Agaricomycetes</taxon>
        <taxon>Agaricomycetidae</taxon>
        <taxon>Atheliales</taxon>
        <taxon>Atheliaceae</taxon>
        <taxon>Piloderma</taxon>
    </lineage>
</organism>
<dbReference type="PANTHER" id="PTHR40465:SF1">
    <property type="entry name" value="DUF6534 DOMAIN-CONTAINING PROTEIN"/>
    <property type="match status" value="1"/>
</dbReference>
<name>A0A0C3G7U7_PILCF</name>
<feature type="domain" description="DUF6534" evidence="2">
    <location>
        <begin position="165"/>
        <end position="226"/>
    </location>
</feature>
<dbReference type="InterPro" id="IPR045339">
    <property type="entry name" value="DUF6534"/>
</dbReference>
<feature type="transmembrane region" description="Helical" evidence="1">
    <location>
        <begin position="159"/>
        <end position="179"/>
    </location>
</feature>
<evidence type="ECO:0000313" key="3">
    <source>
        <dbReference type="EMBL" id="KIM87849.1"/>
    </source>
</evidence>
<evidence type="ECO:0000313" key="4">
    <source>
        <dbReference type="Proteomes" id="UP000054166"/>
    </source>
</evidence>